<evidence type="ECO:0000313" key="3">
    <source>
        <dbReference type="EMBL" id="KAJ1609032.1"/>
    </source>
</evidence>
<dbReference type="Gene3D" id="3.30.40.10">
    <property type="entry name" value="Zinc/RING finger domain, C3HC4 (zinc finger)"/>
    <property type="match status" value="1"/>
</dbReference>
<dbReference type="Proteomes" id="UP001071777">
    <property type="component" value="Unassembled WGS sequence"/>
</dbReference>
<dbReference type="SUPFAM" id="SSF57850">
    <property type="entry name" value="RING/U-box"/>
    <property type="match status" value="1"/>
</dbReference>
<evidence type="ECO:0000256" key="1">
    <source>
        <dbReference type="PROSITE-ProRule" id="PRU00175"/>
    </source>
</evidence>
<keyword evidence="1" id="KW-0863">Zinc-finger</keyword>
<keyword evidence="1" id="KW-0862">Zinc</keyword>
<dbReference type="PANTHER" id="PTHR22996">
    <property type="entry name" value="MAHOGUNIN"/>
    <property type="match status" value="1"/>
</dbReference>
<reference evidence="3" key="1">
    <citation type="submission" date="2022-10" db="EMBL/GenBank/DDBJ databases">
        <title>Adaptive evolution leads to modifications in subtelomeric GC content in a zoonotic Cryptosporidium species.</title>
        <authorList>
            <person name="Li J."/>
            <person name="Feng Y."/>
            <person name="Xiao L."/>
        </authorList>
    </citation>
    <scope>NUCLEOTIDE SEQUENCE</scope>
    <source>
        <strain evidence="3">25894</strain>
    </source>
</reference>
<name>A0ABQ8P5J7_9CRYT</name>
<keyword evidence="4" id="KW-1185">Reference proteome</keyword>
<evidence type="ECO:0000259" key="2">
    <source>
        <dbReference type="PROSITE" id="PS50089"/>
    </source>
</evidence>
<dbReference type="Pfam" id="PF13920">
    <property type="entry name" value="zf-C3HC4_3"/>
    <property type="match status" value="1"/>
</dbReference>
<dbReference type="SMART" id="SM00184">
    <property type="entry name" value="RING"/>
    <property type="match status" value="1"/>
</dbReference>
<protein>
    <submittedName>
        <fullName evidence="3">RING domain-containing protein</fullName>
    </submittedName>
</protein>
<dbReference type="PROSITE" id="PS50089">
    <property type="entry name" value="ZF_RING_2"/>
    <property type="match status" value="1"/>
</dbReference>
<dbReference type="PANTHER" id="PTHR22996:SF0">
    <property type="entry name" value="RE60872P-RELATED"/>
    <property type="match status" value="1"/>
</dbReference>
<dbReference type="InterPro" id="IPR045194">
    <property type="entry name" value="MGRN1/RNF157-like"/>
</dbReference>
<proteinExistence type="predicted"/>
<feature type="domain" description="RING-type" evidence="2">
    <location>
        <begin position="207"/>
        <end position="246"/>
    </location>
</feature>
<accession>A0ABQ8P5J7</accession>
<dbReference type="InterPro" id="IPR013083">
    <property type="entry name" value="Znf_RING/FYVE/PHD"/>
</dbReference>
<keyword evidence="1" id="KW-0479">Metal-binding</keyword>
<comment type="caution">
    <text evidence="3">The sequence shown here is derived from an EMBL/GenBank/DDBJ whole genome shotgun (WGS) entry which is preliminary data.</text>
</comment>
<organism evidence="3 4">
    <name type="scientific">Cryptosporidium canis</name>
    <dbReference type="NCBI Taxonomy" id="195482"/>
    <lineage>
        <taxon>Eukaryota</taxon>
        <taxon>Sar</taxon>
        <taxon>Alveolata</taxon>
        <taxon>Apicomplexa</taxon>
        <taxon>Conoidasida</taxon>
        <taxon>Coccidia</taxon>
        <taxon>Eucoccidiorida</taxon>
        <taxon>Eimeriorina</taxon>
        <taxon>Cryptosporidiidae</taxon>
        <taxon>Cryptosporidium</taxon>
    </lineage>
</organism>
<gene>
    <name evidence="3" type="ORF">OJ252_2325</name>
</gene>
<dbReference type="EMBL" id="JAPCXB010000088">
    <property type="protein sequence ID" value="KAJ1609032.1"/>
    <property type="molecule type" value="Genomic_DNA"/>
</dbReference>
<evidence type="ECO:0000313" key="4">
    <source>
        <dbReference type="Proteomes" id="UP001071777"/>
    </source>
</evidence>
<dbReference type="InterPro" id="IPR001841">
    <property type="entry name" value="Znf_RING"/>
</dbReference>
<sequence length="259" mass="29405">MGNITGRDGREQQYPVREQVTRGVSTSEYIFSEYLNRGDQRIPLRNERNSQKLISIRRSKAVQNQCHINGRTIRYTPSQRRLRFEYDCIQDSVLNIYNTDSLDEGLISSEKPISSHSIPKSLNKEIEIDLRQDLRTKFLLEVKPKGLESNQTGTIQLTFCERSSANDSIEVKRQCVLYNGKAFEIQNVFGLSNGAAASSNDEDSEKCVVCLTSNRETILLPCRHACLCAECSQSLFKNTQECPICRKSVIGLVNIDNDK</sequence>